<dbReference type="InterPro" id="IPR003399">
    <property type="entry name" value="Mce/MlaD"/>
</dbReference>
<gene>
    <name evidence="3" type="ORF">HGA13_18880</name>
</gene>
<dbReference type="InterPro" id="IPR052336">
    <property type="entry name" value="MlaD_Phospholipid_Transporter"/>
</dbReference>
<dbReference type="AlphaFoldDB" id="A0A846XID4"/>
<organism evidence="3 4">
    <name type="scientific">Nocardia speluncae</name>
    <dbReference type="NCBI Taxonomy" id="419477"/>
    <lineage>
        <taxon>Bacteria</taxon>
        <taxon>Bacillati</taxon>
        <taxon>Actinomycetota</taxon>
        <taxon>Actinomycetes</taxon>
        <taxon>Mycobacteriales</taxon>
        <taxon>Nocardiaceae</taxon>
        <taxon>Nocardia</taxon>
    </lineage>
</organism>
<evidence type="ECO:0000259" key="2">
    <source>
        <dbReference type="Pfam" id="PF02470"/>
    </source>
</evidence>
<dbReference type="PANTHER" id="PTHR33371:SF4">
    <property type="entry name" value="INTERMEMBRANE PHOSPHOLIPID TRANSPORT SYSTEM BINDING PROTEIN MLAD"/>
    <property type="match status" value="1"/>
</dbReference>
<dbReference type="Proteomes" id="UP000565715">
    <property type="component" value="Unassembled WGS sequence"/>
</dbReference>
<dbReference type="Pfam" id="PF02470">
    <property type="entry name" value="MlaD"/>
    <property type="match status" value="1"/>
</dbReference>
<keyword evidence="4" id="KW-1185">Reference proteome</keyword>
<dbReference type="EMBL" id="JAAXOO010000004">
    <property type="protein sequence ID" value="NKY35115.1"/>
    <property type="molecule type" value="Genomic_DNA"/>
</dbReference>
<accession>A0A846XID4</accession>
<comment type="caution">
    <text evidence="3">The sequence shown here is derived from an EMBL/GenBank/DDBJ whole genome shotgun (WGS) entry which is preliminary data.</text>
</comment>
<evidence type="ECO:0000313" key="4">
    <source>
        <dbReference type="Proteomes" id="UP000565715"/>
    </source>
</evidence>
<proteinExistence type="predicted"/>
<evidence type="ECO:0000313" key="3">
    <source>
        <dbReference type="EMBL" id="NKY35115.1"/>
    </source>
</evidence>
<evidence type="ECO:0000256" key="1">
    <source>
        <dbReference type="SAM" id="Phobius"/>
    </source>
</evidence>
<protein>
    <submittedName>
        <fullName evidence="3">Mammalian cell entry protein</fullName>
    </submittedName>
</protein>
<keyword evidence="1" id="KW-0472">Membrane</keyword>
<dbReference type="PANTHER" id="PTHR33371">
    <property type="entry name" value="INTERMEMBRANE PHOSPHOLIPID TRANSPORT SYSTEM BINDING PROTEIN MLAD-RELATED"/>
    <property type="match status" value="1"/>
</dbReference>
<reference evidence="3 4" key="1">
    <citation type="submission" date="2020-04" db="EMBL/GenBank/DDBJ databases">
        <title>MicrobeNet Type strains.</title>
        <authorList>
            <person name="Nicholson A.C."/>
        </authorList>
    </citation>
    <scope>NUCLEOTIDE SEQUENCE [LARGE SCALE GENOMIC DNA]</scope>
    <source>
        <strain evidence="3 4">DSM 45078</strain>
    </source>
</reference>
<feature type="domain" description="Mce/MlaD" evidence="2">
    <location>
        <begin position="46"/>
        <end position="124"/>
    </location>
</feature>
<feature type="transmembrane region" description="Helical" evidence="1">
    <location>
        <begin position="20"/>
        <end position="37"/>
    </location>
</feature>
<keyword evidence="1" id="KW-0812">Transmembrane</keyword>
<name>A0A846XID4_9NOCA</name>
<sequence length="334" mass="34560">MPKYGMPGVAAGPRSARRVGVLVVAVLTVVTLAGYGYRSITSDDGLRVALRTEQIGDGVVTGTLVRVDGVQVGEVTDIAPAGRGTQRISLSLDENRLHGIDDSMVVDYAPANLFGISEIELRPGGGGTPLRSGAVVDLTGRRAADVYDATMGALLRSMSQTSGTVLTADMARVISQAAADVKAFTPLAEALITAGRVIAEHQSMPANELVGQLGPAFEGGGQFAGATIEVLDQIVDIDVLRTNRADFDAGVKALTGDILPALTATMNSASQLSGYTDMLAPTLNLLALAVPDPQQSAADLRTLLTRLGVAFKEGPDGPVLDLEVEVDGVEGGRR</sequence>
<dbReference type="RefSeq" id="WP_068043843.1">
    <property type="nucleotide sequence ID" value="NZ_JAAXOO010000004.1"/>
</dbReference>
<keyword evidence="1" id="KW-1133">Transmembrane helix</keyword>